<accession>A0ABV2LKW3</accession>
<dbReference type="EMBL" id="JBEPMP010000001">
    <property type="protein sequence ID" value="MET3729220.1"/>
    <property type="molecule type" value="Genomic_DNA"/>
</dbReference>
<comment type="caution">
    <text evidence="1">The sequence shown here is derived from an EMBL/GenBank/DDBJ whole genome shotgun (WGS) entry which is preliminary data.</text>
</comment>
<organism evidence="1 2">
    <name type="scientific">Fictibacillus halophilus</name>
    <dbReference type="NCBI Taxonomy" id="1610490"/>
    <lineage>
        <taxon>Bacteria</taxon>
        <taxon>Bacillati</taxon>
        <taxon>Bacillota</taxon>
        <taxon>Bacilli</taxon>
        <taxon>Bacillales</taxon>
        <taxon>Fictibacillaceae</taxon>
        <taxon>Fictibacillus</taxon>
    </lineage>
</organism>
<dbReference type="Proteomes" id="UP001549097">
    <property type="component" value="Unassembled WGS sequence"/>
</dbReference>
<evidence type="ECO:0000313" key="2">
    <source>
        <dbReference type="Proteomes" id="UP001549097"/>
    </source>
</evidence>
<proteinExistence type="predicted"/>
<protein>
    <submittedName>
        <fullName evidence="1">Uncharacterized protein</fullName>
    </submittedName>
</protein>
<keyword evidence="2" id="KW-1185">Reference proteome</keyword>
<evidence type="ECO:0000313" key="1">
    <source>
        <dbReference type="EMBL" id="MET3729220.1"/>
    </source>
</evidence>
<reference evidence="1 2" key="1">
    <citation type="submission" date="2024-06" db="EMBL/GenBank/DDBJ databases">
        <title>Genomic Encyclopedia of Type Strains, Phase IV (KMG-IV): sequencing the most valuable type-strain genomes for metagenomic binning, comparative biology and taxonomic classification.</title>
        <authorList>
            <person name="Goeker M."/>
        </authorList>
    </citation>
    <scope>NUCLEOTIDE SEQUENCE [LARGE SCALE GENOMIC DNA]</scope>
    <source>
        <strain evidence="1 2">DSM 100124</strain>
    </source>
</reference>
<sequence>MKYKAKDWLRLTPNERYLLLFAVSQLQKKLRAG</sequence>
<name>A0ABV2LKW3_9BACL</name>
<gene>
    <name evidence="1" type="ORF">ABID52_002801</name>
</gene>